<feature type="compositionally biased region" description="Polar residues" evidence="2">
    <location>
        <begin position="256"/>
        <end position="277"/>
    </location>
</feature>
<feature type="region of interest" description="Disordered" evidence="2">
    <location>
        <begin position="335"/>
        <end position="374"/>
    </location>
</feature>
<dbReference type="PANTHER" id="PTHR28559:SF1">
    <property type="entry name" value="DNA REPAIR PROTEIN XRCC4"/>
    <property type="match status" value="1"/>
</dbReference>
<dbReference type="OrthoDB" id="325803at2759"/>
<gene>
    <name evidence="3" type="primary">Contig11291.g12066</name>
    <name evidence="3" type="ORF">STYLEM_15480</name>
</gene>
<evidence type="ECO:0000313" key="3">
    <source>
        <dbReference type="EMBL" id="CDW86386.1"/>
    </source>
</evidence>
<keyword evidence="1" id="KW-0175">Coiled coil</keyword>
<feature type="coiled-coil region" evidence="1">
    <location>
        <begin position="145"/>
        <end position="172"/>
    </location>
</feature>
<dbReference type="InterPro" id="IPR014751">
    <property type="entry name" value="XRCC4-like_C"/>
</dbReference>
<reference evidence="3 4" key="1">
    <citation type="submission" date="2014-06" db="EMBL/GenBank/DDBJ databases">
        <authorList>
            <person name="Swart Estienne"/>
        </authorList>
    </citation>
    <scope>NUCLEOTIDE SEQUENCE [LARGE SCALE GENOMIC DNA]</scope>
    <source>
        <strain evidence="3 4">130c</strain>
    </source>
</reference>
<feature type="coiled-coil region" evidence="1">
    <location>
        <begin position="202"/>
        <end position="233"/>
    </location>
</feature>
<sequence length="374" mass="44462">MDLQQKDKFEKEFYFTKLELTNNDFVYAFAEFEDHPVGIKQDFNVGNLTIFKSNLSQTPIFTAQRINSFFIKIYSLINVLKLKDVKFSFKDPHQLHRPGEIDYILNDEQPKFRIYFKVQQQADVVAFEVSNIKSTVVPNPMHYFADKMSEFVRRKNREIDDLKKERDTERQTKLDCMKEINKLIKQSEEKEQVVMQKFCLILNEKKLKIAELKELLKAIQEDEINQKNRLQNKEPPQIEMRDIYDNDEYVDQLKNGLNYNNQNKPSPNGRQGYQKSQYQERSKEQINQDVRQNTLQYLQSQSQMTQSQRQQQINSLMGTTLQLDTQHLRALGHSSESIESDFDKPDSRLKSQQQKNKDRELLEKQNSLTDLFFN</sequence>
<accession>A0A078AWG7</accession>
<feature type="compositionally biased region" description="Basic and acidic residues" evidence="2">
    <location>
        <begin position="341"/>
        <end position="363"/>
    </location>
</feature>
<proteinExistence type="predicted"/>
<evidence type="ECO:0000313" key="4">
    <source>
        <dbReference type="Proteomes" id="UP000039865"/>
    </source>
</evidence>
<feature type="compositionally biased region" description="Polar residues" evidence="2">
    <location>
        <begin position="364"/>
        <end position="374"/>
    </location>
</feature>
<dbReference type="GO" id="GO:0005958">
    <property type="term" value="C:DNA-dependent protein kinase-DNA ligase 4 complex"/>
    <property type="evidence" value="ECO:0007669"/>
    <property type="project" value="TreeGrafter"/>
</dbReference>
<dbReference type="PANTHER" id="PTHR28559">
    <property type="entry name" value="DNA REPAIR PROTEIN XRCC4"/>
    <property type="match status" value="1"/>
</dbReference>
<dbReference type="GO" id="GO:0006310">
    <property type="term" value="P:DNA recombination"/>
    <property type="evidence" value="ECO:0007669"/>
    <property type="project" value="InterPro"/>
</dbReference>
<dbReference type="GO" id="GO:0006303">
    <property type="term" value="P:double-strand break repair via nonhomologous end joining"/>
    <property type="evidence" value="ECO:0007669"/>
    <property type="project" value="TreeGrafter"/>
</dbReference>
<dbReference type="Gene3D" id="1.20.5.370">
    <property type="match status" value="1"/>
</dbReference>
<evidence type="ECO:0000256" key="1">
    <source>
        <dbReference type="SAM" id="Coils"/>
    </source>
</evidence>
<dbReference type="GO" id="GO:0032807">
    <property type="term" value="C:DNA ligase IV complex"/>
    <property type="evidence" value="ECO:0007669"/>
    <property type="project" value="TreeGrafter"/>
</dbReference>
<name>A0A078AWG7_STYLE</name>
<organism evidence="3 4">
    <name type="scientific">Stylonychia lemnae</name>
    <name type="common">Ciliate</name>
    <dbReference type="NCBI Taxonomy" id="5949"/>
    <lineage>
        <taxon>Eukaryota</taxon>
        <taxon>Sar</taxon>
        <taxon>Alveolata</taxon>
        <taxon>Ciliophora</taxon>
        <taxon>Intramacronucleata</taxon>
        <taxon>Spirotrichea</taxon>
        <taxon>Stichotrichia</taxon>
        <taxon>Sporadotrichida</taxon>
        <taxon>Oxytrichidae</taxon>
        <taxon>Stylonychinae</taxon>
        <taxon>Stylonychia</taxon>
    </lineage>
</organism>
<dbReference type="GO" id="GO:0010165">
    <property type="term" value="P:response to X-ray"/>
    <property type="evidence" value="ECO:0007669"/>
    <property type="project" value="TreeGrafter"/>
</dbReference>
<dbReference type="GO" id="GO:0003677">
    <property type="term" value="F:DNA binding"/>
    <property type="evidence" value="ECO:0007669"/>
    <property type="project" value="InterPro"/>
</dbReference>
<evidence type="ECO:0000256" key="2">
    <source>
        <dbReference type="SAM" id="MobiDB-lite"/>
    </source>
</evidence>
<feature type="region of interest" description="Disordered" evidence="2">
    <location>
        <begin position="256"/>
        <end position="283"/>
    </location>
</feature>
<dbReference type="Proteomes" id="UP000039865">
    <property type="component" value="Unassembled WGS sequence"/>
</dbReference>
<protein>
    <submittedName>
        <fullName evidence="3">Uncharacterized protein</fullName>
    </submittedName>
</protein>
<keyword evidence="4" id="KW-1185">Reference proteome</keyword>
<dbReference type="InParanoid" id="A0A078AWG7"/>
<dbReference type="SUPFAM" id="SSF58022">
    <property type="entry name" value="XRCC4, C-terminal oligomerization domain"/>
    <property type="match status" value="1"/>
</dbReference>
<dbReference type="EMBL" id="CCKQ01014600">
    <property type="protein sequence ID" value="CDW86386.1"/>
    <property type="molecule type" value="Genomic_DNA"/>
</dbReference>
<dbReference type="InterPro" id="IPR010585">
    <property type="entry name" value="DNA_repair_prot_XRCC4"/>
</dbReference>
<dbReference type="AlphaFoldDB" id="A0A078AWG7"/>